<evidence type="ECO:0000256" key="10">
    <source>
        <dbReference type="ARBA" id="ARBA00023159"/>
    </source>
</evidence>
<evidence type="ECO:0000259" key="16">
    <source>
        <dbReference type="SMART" id="SM00382"/>
    </source>
</evidence>
<gene>
    <name evidence="17" type="ORF">B9Z19DRAFT_1062722</name>
</gene>
<dbReference type="STRING" id="42251.A0A2T7A0W5"/>
<dbReference type="Gene3D" id="3.40.50.300">
    <property type="entry name" value="P-loop containing nucleotide triphosphate hydrolases"/>
    <property type="match status" value="1"/>
</dbReference>
<dbReference type="GO" id="GO:0003678">
    <property type="term" value="F:DNA helicase activity"/>
    <property type="evidence" value="ECO:0007669"/>
    <property type="project" value="UniProtKB-EC"/>
</dbReference>
<dbReference type="AlphaFoldDB" id="A0A2T7A0W5"/>
<dbReference type="GO" id="GO:0016887">
    <property type="term" value="F:ATP hydrolysis activity"/>
    <property type="evidence" value="ECO:0007669"/>
    <property type="project" value="RHEA"/>
</dbReference>
<dbReference type="GO" id="GO:0000812">
    <property type="term" value="C:Swr1 complex"/>
    <property type="evidence" value="ECO:0007669"/>
    <property type="project" value="UniProtKB-ARBA"/>
</dbReference>
<evidence type="ECO:0000256" key="4">
    <source>
        <dbReference type="ARBA" id="ARBA00022763"/>
    </source>
</evidence>
<evidence type="ECO:0000256" key="14">
    <source>
        <dbReference type="ARBA" id="ARBA00047995"/>
    </source>
</evidence>
<keyword evidence="12 15" id="KW-0234">DNA repair</keyword>
<dbReference type="FunFam" id="1.10.8.60:FF:000010">
    <property type="entry name" value="RuvB-like helicase"/>
    <property type="match status" value="1"/>
</dbReference>
<dbReference type="FunFam" id="2.40.50.360:FF:000002">
    <property type="entry name" value="RuvB-like helicase"/>
    <property type="match status" value="1"/>
</dbReference>
<dbReference type="InterPro" id="IPR027238">
    <property type="entry name" value="RuvB-like"/>
</dbReference>
<dbReference type="EMBL" id="NESQ01000046">
    <property type="protein sequence ID" value="PUU81367.1"/>
    <property type="molecule type" value="Genomic_DNA"/>
</dbReference>
<evidence type="ECO:0000313" key="17">
    <source>
        <dbReference type="EMBL" id="PUU81367.1"/>
    </source>
</evidence>
<comment type="function">
    <text evidence="15">DNA helicase participates in several chromatin remodeling complexes, including the SWR1 and the INO80 complexes.</text>
</comment>
<dbReference type="InterPro" id="IPR003593">
    <property type="entry name" value="AAA+_ATPase"/>
</dbReference>
<keyword evidence="3 15" id="KW-0547">Nucleotide-binding</keyword>
<keyword evidence="10" id="KW-0010">Activator</keyword>
<proteinExistence type="inferred from homology"/>
<evidence type="ECO:0000256" key="13">
    <source>
        <dbReference type="ARBA" id="ARBA00023242"/>
    </source>
</evidence>
<feature type="domain" description="AAA+ ATPase" evidence="16">
    <location>
        <begin position="69"/>
        <end position="360"/>
    </location>
</feature>
<comment type="subcellular location">
    <subcellularLocation>
        <location evidence="1 15">Nucleus</location>
    </subcellularLocation>
</comment>
<evidence type="ECO:0000256" key="7">
    <source>
        <dbReference type="ARBA" id="ARBA00022840"/>
    </source>
</evidence>
<dbReference type="InterPro" id="IPR027417">
    <property type="entry name" value="P-loop_NTPase"/>
</dbReference>
<evidence type="ECO:0000256" key="5">
    <source>
        <dbReference type="ARBA" id="ARBA00022801"/>
    </source>
</evidence>
<evidence type="ECO:0000256" key="11">
    <source>
        <dbReference type="ARBA" id="ARBA00023163"/>
    </source>
</evidence>
<evidence type="ECO:0000256" key="6">
    <source>
        <dbReference type="ARBA" id="ARBA00022806"/>
    </source>
</evidence>
<organism evidence="17 18">
    <name type="scientific">Tuber borchii</name>
    <name type="common">White truffle</name>
    <dbReference type="NCBI Taxonomy" id="42251"/>
    <lineage>
        <taxon>Eukaryota</taxon>
        <taxon>Fungi</taxon>
        <taxon>Dikarya</taxon>
        <taxon>Ascomycota</taxon>
        <taxon>Pezizomycotina</taxon>
        <taxon>Pezizomycetes</taxon>
        <taxon>Pezizales</taxon>
        <taxon>Tuberaceae</taxon>
        <taxon>Tuber</taxon>
    </lineage>
</organism>
<evidence type="ECO:0000256" key="3">
    <source>
        <dbReference type="ARBA" id="ARBA00022741"/>
    </source>
</evidence>
<evidence type="ECO:0000256" key="8">
    <source>
        <dbReference type="ARBA" id="ARBA00022853"/>
    </source>
</evidence>
<keyword evidence="5 15" id="KW-0378">Hydrolase</keyword>
<dbReference type="EC" id="3.6.4.12" evidence="15"/>
<dbReference type="Pfam" id="PF06068">
    <property type="entry name" value="TIP49"/>
    <property type="match status" value="1"/>
</dbReference>
<evidence type="ECO:0000256" key="12">
    <source>
        <dbReference type="ARBA" id="ARBA00023204"/>
    </source>
</evidence>
<dbReference type="SMART" id="SM00382">
    <property type="entry name" value="AAA"/>
    <property type="match status" value="1"/>
</dbReference>
<dbReference type="Proteomes" id="UP000244722">
    <property type="component" value="Unassembled WGS sequence"/>
</dbReference>
<comment type="caution">
    <text evidence="17">The sequence shown here is derived from an EMBL/GenBank/DDBJ whole genome shotgun (WGS) entry which is preliminary data.</text>
</comment>
<dbReference type="GO" id="GO:0031011">
    <property type="term" value="C:Ino80 complex"/>
    <property type="evidence" value="ECO:0007669"/>
    <property type="project" value="UniProtKB-ARBA"/>
</dbReference>
<dbReference type="InterPro" id="IPR041048">
    <property type="entry name" value="RuvB-like_C"/>
</dbReference>
<protein>
    <recommendedName>
        <fullName evidence="15">RuvB-like helicase</fullName>
        <ecNumber evidence="15">3.6.4.12</ecNumber>
    </recommendedName>
</protein>
<accession>A0A2T7A0W5</accession>
<dbReference type="Gene3D" id="1.10.8.60">
    <property type="match status" value="1"/>
</dbReference>
<dbReference type="InterPro" id="IPR010339">
    <property type="entry name" value="TIP49_P-loop"/>
</dbReference>
<dbReference type="Pfam" id="PF17856">
    <property type="entry name" value="TIP49_C"/>
    <property type="match status" value="1"/>
</dbReference>
<name>A0A2T7A0W5_TUBBO</name>
<evidence type="ECO:0000256" key="2">
    <source>
        <dbReference type="ARBA" id="ARBA00007519"/>
    </source>
</evidence>
<dbReference type="OrthoDB" id="10060499at2759"/>
<dbReference type="PANTHER" id="PTHR11093">
    <property type="entry name" value="RUVB-RELATED REPTIN AND PONTIN"/>
    <property type="match status" value="1"/>
</dbReference>
<keyword evidence="11 15" id="KW-0804">Transcription</keyword>
<evidence type="ECO:0000313" key="18">
    <source>
        <dbReference type="Proteomes" id="UP000244722"/>
    </source>
</evidence>
<keyword evidence="8 15" id="KW-0156">Chromatin regulator</keyword>
<comment type="similarity">
    <text evidence="2 15">Belongs to the RuvB family.</text>
</comment>
<keyword evidence="6 15" id="KW-0347">Helicase</keyword>
<keyword evidence="4 15" id="KW-0227">DNA damage</keyword>
<keyword evidence="13 15" id="KW-0539">Nucleus</keyword>
<dbReference type="InterPro" id="IPR042487">
    <property type="entry name" value="RuvBL1/2_DNA/RNA_bd_dom"/>
</dbReference>
<evidence type="ECO:0000256" key="9">
    <source>
        <dbReference type="ARBA" id="ARBA00023015"/>
    </source>
</evidence>
<comment type="catalytic activity">
    <reaction evidence="14 15">
        <text>ATP + H2O = ADP + phosphate + H(+)</text>
        <dbReference type="Rhea" id="RHEA:13065"/>
        <dbReference type="ChEBI" id="CHEBI:15377"/>
        <dbReference type="ChEBI" id="CHEBI:15378"/>
        <dbReference type="ChEBI" id="CHEBI:30616"/>
        <dbReference type="ChEBI" id="CHEBI:43474"/>
        <dbReference type="ChEBI" id="CHEBI:456216"/>
        <dbReference type="EC" id="3.6.4.12"/>
    </reaction>
</comment>
<keyword evidence="18" id="KW-1185">Reference proteome</keyword>
<keyword evidence="7 15" id="KW-0067">ATP-binding</keyword>
<dbReference type="FunFam" id="3.40.50.300:FF:002221">
    <property type="entry name" value="RuvB-like 2"/>
    <property type="match status" value="2"/>
</dbReference>
<dbReference type="SUPFAM" id="SSF52540">
    <property type="entry name" value="P-loop containing nucleoside triphosphate hydrolases"/>
    <property type="match status" value="1"/>
</dbReference>
<dbReference type="Gene3D" id="2.40.50.360">
    <property type="entry name" value="RuvB-like helicase, domain II"/>
    <property type="match status" value="1"/>
</dbReference>
<evidence type="ECO:0000256" key="1">
    <source>
        <dbReference type="ARBA" id="ARBA00004123"/>
    </source>
</evidence>
<reference evidence="17 18" key="1">
    <citation type="submission" date="2017-04" db="EMBL/GenBank/DDBJ databases">
        <title>Draft genome sequence of Tuber borchii Vittad., a whitish edible truffle.</title>
        <authorList>
            <consortium name="DOE Joint Genome Institute"/>
            <person name="Murat C."/>
            <person name="Kuo A."/>
            <person name="Barry K.W."/>
            <person name="Clum A."/>
            <person name="Dockter R.B."/>
            <person name="Fauchery L."/>
            <person name="Iotti M."/>
            <person name="Kohler A."/>
            <person name="Labutti K."/>
            <person name="Lindquist E.A."/>
            <person name="Lipzen A."/>
            <person name="Ohm R.A."/>
            <person name="Wang M."/>
            <person name="Grigoriev I.V."/>
            <person name="Zambonelli A."/>
            <person name="Martin F.M."/>
        </authorList>
    </citation>
    <scope>NUCLEOTIDE SEQUENCE [LARGE SCALE GENOMIC DNA]</scope>
    <source>
        <strain evidence="17 18">Tbo3840</strain>
    </source>
</reference>
<keyword evidence="9 15" id="KW-0805">Transcription regulation</keyword>
<evidence type="ECO:0000256" key="15">
    <source>
        <dbReference type="RuleBase" id="RU363048"/>
    </source>
</evidence>
<sequence length="529" mass="58079">MANLGITTVGEAKEIRGMNLIAAHSHIRGLGIDTETLEPRATSQGLVGQARARKAAAIILKMVQEGKIAGRAVLMAGPPSTGKTAIAMAMAQSLGPDVPFTMLSSSEIFSLDMSKTEALTQAFRQSIGVRIKEESEVIEGEVVEIQIDRSVTGGHKQGKLTMKTTDMETMYDLGTKMIDGLTKEKVMAGDIISIDKSSGKITKLGRSFTRSRDYDAMGPDTKFVQCPEGEIQTRKESIHTVSLHEIDVINSRTQGFLALFSGDTGEIRSEVRDQINIKVGEWKEEGKAEIVPGVLFIDEVHMLDIECFSYINRALESELSPIVIMASNRGNTRIRGTNYKSPHGLPLDFLDRVVIMPTYPYGSEEIKEILAIRAQEEEITLSPDALALLTKIGQETGLRYSSHLITTASLIAAKRKANLVEIGDVQRSYKLFFDQERSSQYLQEYEKKFISEEGNVTFAGGAATAGGGIGWKFRKGGMGFCIIKAVFSCSYYKKRLGGWGEECLVMIMPCILKVVILIHENRPGSSFLK</sequence>
<dbReference type="GO" id="GO:0006325">
    <property type="term" value="P:chromatin organization"/>
    <property type="evidence" value="ECO:0007669"/>
    <property type="project" value="UniProtKB-KW"/>
</dbReference>
<dbReference type="GO" id="GO:0005524">
    <property type="term" value="F:ATP binding"/>
    <property type="evidence" value="ECO:0007669"/>
    <property type="project" value="UniProtKB-KW"/>
</dbReference>
<dbReference type="GO" id="GO:0006281">
    <property type="term" value="P:DNA repair"/>
    <property type="evidence" value="ECO:0007669"/>
    <property type="project" value="UniProtKB-KW"/>
</dbReference>